<evidence type="ECO:0000256" key="4">
    <source>
        <dbReference type="ARBA" id="ARBA00022679"/>
    </source>
</evidence>
<dbReference type="InterPro" id="IPR029026">
    <property type="entry name" value="tRNA_m1G_MTases_N"/>
</dbReference>
<accession>A0AAV3B573</accession>
<proteinExistence type="inferred from homology"/>
<feature type="region of interest" description="Disordered" evidence="5">
    <location>
        <begin position="30"/>
        <end position="133"/>
    </location>
</feature>
<dbReference type="InterPro" id="IPR001537">
    <property type="entry name" value="SpoU_MeTrfase"/>
</dbReference>
<dbReference type="InterPro" id="IPR013123">
    <property type="entry name" value="SpoU_subst-bd"/>
</dbReference>
<evidence type="ECO:0000313" key="8">
    <source>
        <dbReference type="Proteomes" id="UP001181693"/>
    </source>
</evidence>
<dbReference type="GO" id="GO:0003723">
    <property type="term" value="F:RNA binding"/>
    <property type="evidence" value="ECO:0007669"/>
    <property type="project" value="InterPro"/>
</dbReference>
<dbReference type="PANTHER" id="PTHR43191">
    <property type="entry name" value="RRNA METHYLTRANSFERASE 3"/>
    <property type="match status" value="1"/>
</dbReference>
<dbReference type="InterPro" id="IPR051259">
    <property type="entry name" value="rRNA_Methyltransferase"/>
</dbReference>
<protein>
    <recommendedName>
        <fullName evidence="6">RNA 2-O ribose methyltransferase substrate binding domain-containing protein</fullName>
    </recommendedName>
</protein>
<reference evidence="7" key="1">
    <citation type="thesis" date="2020" institute="ProQuest LLC" country="789 East Eisenhower Parkway, Ann Arbor, MI, USA">
        <title>Comparative Genomics and Chromosome Evolution.</title>
        <authorList>
            <person name="Mudd A.B."/>
        </authorList>
    </citation>
    <scope>NUCLEOTIDE SEQUENCE</scope>
    <source>
        <strain evidence="7">1538</strain>
        <tissue evidence="7">Blood</tissue>
    </source>
</reference>
<name>A0AAV3B573_PYXAD</name>
<feature type="domain" description="RNA 2-O ribose methyltransferase substrate binding" evidence="6">
    <location>
        <begin position="186"/>
        <end position="257"/>
    </location>
</feature>
<dbReference type="AlphaFoldDB" id="A0AAV3B573"/>
<dbReference type="SUPFAM" id="SSF75217">
    <property type="entry name" value="alpha/beta knot"/>
    <property type="match status" value="1"/>
</dbReference>
<feature type="compositionally biased region" description="Basic and acidic residues" evidence="5">
    <location>
        <begin position="44"/>
        <end position="69"/>
    </location>
</feature>
<evidence type="ECO:0000256" key="1">
    <source>
        <dbReference type="ARBA" id="ARBA00007228"/>
    </source>
</evidence>
<feature type="compositionally biased region" description="Basic and acidic residues" evidence="5">
    <location>
        <begin position="117"/>
        <end position="133"/>
    </location>
</feature>
<dbReference type="GO" id="GO:0008173">
    <property type="term" value="F:RNA methyltransferase activity"/>
    <property type="evidence" value="ECO:0007669"/>
    <property type="project" value="InterPro"/>
</dbReference>
<dbReference type="Proteomes" id="UP001181693">
    <property type="component" value="Unassembled WGS sequence"/>
</dbReference>
<feature type="compositionally biased region" description="Polar residues" evidence="5">
    <location>
        <begin position="88"/>
        <end position="102"/>
    </location>
</feature>
<dbReference type="InterPro" id="IPR029028">
    <property type="entry name" value="Alpha/beta_knot_MTases"/>
</dbReference>
<organism evidence="7 8">
    <name type="scientific">Pyxicephalus adspersus</name>
    <name type="common">African bullfrog</name>
    <dbReference type="NCBI Taxonomy" id="30357"/>
    <lineage>
        <taxon>Eukaryota</taxon>
        <taxon>Metazoa</taxon>
        <taxon>Chordata</taxon>
        <taxon>Craniata</taxon>
        <taxon>Vertebrata</taxon>
        <taxon>Euteleostomi</taxon>
        <taxon>Amphibia</taxon>
        <taxon>Batrachia</taxon>
        <taxon>Anura</taxon>
        <taxon>Neobatrachia</taxon>
        <taxon>Ranoidea</taxon>
        <taxon>Pyxicephalidae</taxon>
        <taxon>Pyxicephalinae</taxon>
        <taxon>Pyxicephalus</taxon>
    </lineage>
</organism>
<dbReference type="EMBL" id="DYDO01000001">
    <property type="protein sequence ID" value="DBA33408.1"/>
    <property type="molecule type" value="Genomic_DNA"/>
</dbReference>
<dbReference type="InterPro" id="IPR029064">
    <property type="entry name" value="Ribosomal_eL30-like_sf"/>
</dbReference>
<dbReference type="PANTHER" id="PTHR43191:SF2">
    <property type="entry name" value="RRNA METHYLTRANSFERASE 3, MITOCHONDRIAL"/>
    <property type="match status" value="1"/>
</dbReference>
<dbReference type="CDD" id="cd18106">
    <property type="entry name" value="SpoU-like_RNMTL1"/>
    <property type="match status" value="1"/>
</dbReference>
<dbReference type="Gene3D" id="3.40.1280.10">
    <property type="match status" value="1"/>
</dbReference>
<comment type="similarity">
    <text evidence="1">Belongs to the class IV-like SAM-binding methyltransferase superfamily. RNA methyltransferase TrmH family.</text>
</comment>
<dbReference type="Gene3D" id="3.30.1330.30">
    <property type="match status" value="1"/>
</dbReference>
<gene>
    <name evidence="7" type="ORF">GDO54_001098</name>
</gene>
<dbReference type="Pfam" id="PF00588">
    <property type="entry name" value="SpoU_methylase"/>
    <property type="match status" value="1"/>
</dbReference>
<evidence type="ECO:0000259" key="6">
    <source>
        <dbReference type="SMART" id="SM00967"/>
    </source>
</evidence>
<dbReference type="SUPFAM" id="SSF55315">
    <property type="entry name" value="L30e-like"/>
    <property type="match status" value="1"/>
</dbReference>
<keyword evidence="2" id="KW-0698">rRNA processing</keyword>
<dbReference type="GO" id="GO:0032259">
    <property type="term" value="P:methylation"/>
    <property type="evidence" value="ECO:0007669"/>
    <property type="project" value="UniProtKB-KW"/>
</dbReference>
<keyword evidence="8" id="KW-1185">Reference proteome</keyword>
<dbReference type="Pfam" id="PF22435">
    <property type="entry name" value="MRM3-like_sub_bind"/>
    <property type="match status" value="1"/>
</dbReference>
<evidence type="ECO:0000256" key="2">
    <source>
        <dbReference type="ARBA" id="ARBA00022552"/>
    </source>
</evidence>
<sequence length="479" mass="53890">MAALMRSVLRCSRLTAVQVSGSIQARRDVRALRRSPVRVIPPGKEPKTHKEQPKERGPLTHQKDMRQPRDMAPLSQQMNMGQPRERAPQSQQKNMGQLQNRPPITKQKDKKSKDHRHQPATETRRQEEDMVDGQDEKMVQPVELKYEKIRPYHVYLIWIFFSCSTYSKVVSIAKSKSFRDRHGQVLLEGQRLLLDALEAGAVLHTLFFSRVDQLKALPSDKLLKANIVKVKFEDISLWSDVVTPQGLMGIFRKPDHVKMKYPETQVKNTLPLSLICDNIRDPGNLGTILRSAAGAGCNKILLTKGCVDAWEPKVIRAAMGAHFRLPIITSLDWDTISDSLSKDTKVFVADNSCQNVPDHTKFTPGKAIDYGWISNDPRKVSYLEGEDYYSSSDEEDEVLPDFPNIPIQHYYQQWATGPSALVIGGETHGLSIESLLLAENSGGRRLNIPAVPGIESLNSAMAASILLFEGRRQLQIISS</sequence>
<keyword evidence="4" id="KW-0808">Transferase</keyword>
<dbReference type="InterPro" id="IPR053888">
    <property type="entry name" value="MRM3-like_sub_bind"/>
</dbReference>
<dbReference type="SMART" id="SM00967">
    <property type="entry name" value="SpoU_sub_bind"/>
    <property type="match status" value="1"/>
</dbReference>
<evidence type="ECO:0000256" key="3">
    <source>
        <dbReference type="ARBA" id="ARBA00022603"/>
    </source>
</evidence>
<evidence type="ECO:0000256" key="5">
    <source>
        <dbReference type="SAM" id="MobiDB-lite"/>
    </source>
</evidence>
<keyword evidence="3" id="KW-0489">Methyltransferase</keyword>
<dbReference type="GO" id="GO:0006364">
    <property type="term" value="P:rRNA processing"/>
    <property type="evidence" value="ECO:0007669"/>
    <property type="project" value="UniProtKB-KW"/>
</dbReference>
<dbReference type="GO" id="GO:0005737">
    <property type="term" value="C:cytoplasm"/>
    <property type="evidence" value="ECO:0007669"/>
    <property type="project" value="UniProtKB-ARBA"/>
</dbReference>
<comment type="caution">
    <text evidence="7">The sequence shown here is derived from an EMBL/GenBank/DDBJ whole genome shotgun (WGS) entry which is preliminary data.</text>
</comment>
<evidence type="ECO:0000313" key="7">
    <source>
        <dbReference type="EMBL" id="DBA33408.1"/>
    </source>
</evidence>